<evidence type="ECO:0000313" key="2">
    <source>
        <dbReference type="Proteomes" id="UP001140513"/>
    </source>
</evidence>
<dbReference type="RefSeq" id="XP_056064814.1">
    <property type="nucleotide sequence ID" value="XM_056220827.1"/>
</dbReference>
<comment type="caution">
    <text evidence="1">The sequence shown here is derived from an EMBL/GenBank/DDBJ whole genome shotgun (WGS) entry which is preliminary data.</text>
</comment>
<dbReference type="Proteomes" id="UP001140513">
    <property type="component" value="Unassembled WGS sequence"/>
</dbReference>
<accession>A0A9W8X9U0</accession>
<dbReference type="AlphaFoldDB" id="A0A9W8X9U0"/>
<sequence>MRYRNAIDELTEYAGSGKDVIVRLLSALDPKKLETDDATFEQMCMVNITADRERPLGGG</sequence>
<reference evidence="1" key="1">
    <citation type="submission" date="2022-10" db="EMBL/GenBank/DDBJ databases">
        <title>Tapping the CABI collections for fungal endophytes: first genome assemblies for Collariella, Neodidymelliopsis, Ascochyta clinopodiicola, Didymella pomorum, Didymosphaeria variabile, Neocosmospora piperis and Neocucurbitaria cava.</title>
        <authorList>
            <person name="Hill R."/>
        </authorList>
    </citation>
    <scope>NUCLEOTIDE SEQUENCE</scope>
    <source>
        <strain evidence="1">IMI 356815</strain>
    </source>
</reference>
<name>A0A9W8X9U0_9PLEO</name>
<dbReference type="GeneID" id="80915632"/>
<keyword evidence="2" id="KW-1185">Reference proteome</keyword>
<evidence type="ECO:0000313" key="1">
    <source>
        <dbReference type="EMBL" id="KAJ4344362.1"/>
    </source>
</evidence>
<proteinExistence type="predicted"/>
<protein>
    <submittedName>
        <fullName evidence="1">Uncharacterized protein</fullName>
    </submittedName>
</protein>
<organism evidence="1 2">
    <name type="scientific">Didymosphaeria variabile</name>
    <dbReference type="NCBI Taxonomy" id="1932322"/>
    <lineage>
        <taxon>Eukaryota</taxon>
        <taxon>Fungi</taxon>
        <taxon>Dikarya</taxon>
        <taxon>Ascomycota</taxon>
        <taxon>Pezizomycotina</taxon>
        <taxon>Dothideomycetes</taxon>
        <taxon>Pleosporomycetidae</taxon>
        <taxon>Pleosporales</taxon>
        <taxon>Massarineae</taxon>
        <taxon>Didymosphaeriaceae</taxon>
        <taxon>Didymosphaeria</taxon>
    </lineage>
</organism>
<dbReference type="EMBL" id="JAPEUX010000010">
    <property type="protein sequence ID" value="KAJ4344362.1"/>
    <property type="molecule type" value="Genomic_DNA"/>
</dbReference>
<gene>
    <name evidence="1" type="ORF">N0V89_012102</name>
</gene>